<accession>A0A8C4NAU7</accession>
<dbReference type="InterPro" id="IPR059024">
    <property type="entry name" value="SYNRG_C"/>
</dbReference>
<dbReference type="Ensembl" id="ENSEBUT00000004324.1">
    <property type="protein sequence ID" value="ENSEBUP00000003923.1"/>
    <property type="gene ID" value="ENSEBUG00000002793.1"/>
</dbReference>
<dbReference type="InterPro" id="IPR039656">
    <property type="entry name" value="SYNRG"/>
</dbReference>
<dbReference type="PANTHER" id="PTHR15463">
    <property type="entry name" value="AP1 GAMMA SUBUNIT BINDING PROTEIN 1"/>
    <property type="match status" value="1"/>
</dbReference>
<dbReference type="AlphaFoldDB" id="A0A8C4NAU7"/>
<dbReference type="PANTHER" id="PTHR15463:SF2">
    <property type="entry name" value="SYNERGIN GAMMA"/>
    <property type="match status" value="1"/>
</dbReference>
<feature type="domain" description="Synergin gamma C-terminal" evidence="1">
    <location>
        <begin position="52"/>
        <end position="128"/>
    </location>
</feature>
<name>A0A8C4NAU7_EPTBU</name>
<reference evidence="2" key="2">
    <citation type="submission" date="2025-09" db="UniProtKB">
        <authorList>
            <consortium name="Ensembl"/>
        </authorList>
    </citation>
    <scope>IDENTIFICATION</scope>
</reference>
<protein>
    <recommendedName>
        <fullName evidence="1">Synergin gamma C-terminal domain-containing protein</fullName>
    </recommendedName>
</protein>
<keyword evidence="3" id="KW-1185">Reference proteome</keyword>
<dbReference type="Pfam" id="PF25999">
    <property type="entry name" value="SYNRG_C"/>
    <property type="match status" value="1"/>
</dbReference>
<reference evidence="2" key="1">
    <citation type="submission" date="2025-08" db="UniProtKB">
        <authorList>
            <consortium name="Ensembl"/>
        </authorList>
    </citation>
    <scope>IDENTIFICATION</scope>
</reference>
<evidence type="ECO:0000313" key="3">
    <source>
        <dbReference type="Proteomes" id="UP000694388"/>
    </source>
</evidence>
<dbReference type="GO" id="GO:0030130">
    <property type="term" value="C:clathrin coat of trans-Golgi network vesicle"/>
    <property type="evidence" value="ECO:0007669"/>
    <property type="project" value="TreeGrafter"/>
</dbReference>
<proteinExistence type="predicted"/>
<dbReference type="Proteomes" id="UP000694388">
    <property type="component" value="Unplaced"/>
</dbReference>
<dbReference type="GeneTree" id="ENSGT00390000010789"/>
<organism evidence="2 3">
    <name type="scientific">Eptatretus burgeri</name>
    <name type="common">Inshore hagfish</name>
    <dbReference type="NCBI Taxonomy" id="7764"/>
    <lineage>
        <taxon>Eukaryota</taxon>
        <taxon>Metazoa</taxon>
        <taxon>Chordata</taxon>
        <taxon>Craniata</taxon>
        <taxon>Vertebrata</taxon>
        <taxon>Cyclostomata</taxon>
        <taxon>Myxini</taxon>
        <taxon>Myxiniformes</taxon>
        <taxon>Myxinidae</taxon>
        <taxon>Eptatretinae</taxon>
        <taxon>Eptatretus</taxon>
    </lineage>
</organism>
<sequence>MSGRGAWKAFIRYVFVERSLHLVVAHAASQQRFLTNGNFLHVKNLCIPDCRSLQVIKKANDIFNGITSSAVCTEVVQSEQGMEYLAGVVEVYRVSRRVEQGIKTAAVGSQVLQQSLRDIDLAWHNLVVSFTRCWHARREDIGLFNQCSEAWHKGHQEAGLWCVPAQCGDARKDEQR</sequence>
<evidence type="ECO:0000313" key="2">
    <source>
        <dbReference type="Ensembl" id="ENSEBUP00000003923.1"/>
    </source>
</evidence>
<evidence type="ECO:0000259" key="1">
    <source>
        <dbReference type="Pfam" id="PF25999"/>
    </source>
</evidence>